<dbReference type="OrthoDB" id="9803036at2"/>
<protein>
    <submittedName>
        <fullName evidence="1">Gamma carbonic anhydrase family protein</fullName>
    </submittedName>
</protein>
<evidence type="ECO:0000313" key="2">
    <source>
        <dbReference type="Proteomes" id="UP000064137"/>
    </source>
</evidence>
<gene>
    <name evidence="1" type="ORF">APT59_19125</name>
</gene>
<reference evidence="1 2" key="1">
    <citation type="submission" date="2016-01" db="EMBL/GenBank/DDBJ databases">
        <title>Annotation of Pseudomonas oryzihabitans USDA-ARS-USMARC-56511.</title>
        <authorList>
            <person name="Harhay G.P."/>
            <person name="Harhay D.M."/>
            <person name="Smith T.P.L."/>
            <person name="Bono J.L."/>
            <person name="Heaton M.P."/>
            <person name="Clawson M.L."/>
            <person name="Chitko-Mckown C.G."/>
            <person name="Capik S.F."/>
            <person name="DeDonder K.D."/>
            <person name="Apley M.D."/>
            <person name="Lubbers B.V."/>
            <person name="White B.J."/>
            <person name="Larson R.L."/>
        </authorList>
    </citation>
    <scope>NUCLEOTIDE SEQUENCE [LARGE SCALE GENOMIC DNA]</scope>
    <source>
        <strain evidence="1 2">USDA-ARS-USMARC-56511</strain>
    </source>
</reference>
<sequence>MKYRLGEHRVDAHPHSWVAPTAAVIGKVRLDEGASVWFGAVLRGDNELIHIGPDSNVQDGAVLHTDPGSPLTLGRGVTVGHQAMLHGCEIGDGSLIGIHAVVLNGARIGRNCLVGANALVTENAVIPDGSLVLGSPAKVVRTLSDAQQAQLAANAQVYVANARRYLEELFEQGE</sequence>
<dbReference type="Proteomes" id="UP000064137">
    <property type="component" value="Chromosome"/>
</dbReference>
<dbReference type="PANTHER" id="PTHR13061:SF29">
    <property type="entry name" value="GAMMA CARBONIC ANHYDRASE-LIKE 1, MITOCHONDRIAL-RELATED"/>
    <property type="match status" value="1"/>
</dbReference>
<dbReference type="InterPro" id="IPR001451">
    <property type="entry name" value="Hexapep"/>
</dbReference>
<organism evidence="1 2">
    <name type="scientific">Pseudomonas oryzihabitans</name>
    <dbReference type="NCBI Taxonomy" id="47885"/>
    <lineage>
        <taxon>Bacteria</taxon>
        <taxon>Pseudomonadati</taxon>
        <taxon>Pseudomonadota</taxon>
        <taxon>Gammaproteobacteria</taxon>
        <taxon>Pseudomonadales</taxon>
        <taxon>Pseudomonadaceae</taxon>
        <taxon>Pseudomonas</taxon>
    </lineage>
</organism>
<dbReference type="PANTHER" id="PTHR13061">
    <property type="entry name" value="DYNACTIN SUBUNIT P25"/>
    <property type="match status" value="1"/>
</dbReference>
<dbReference type="InterPro" id="IPR011004">
    <property type="entry name" value="Trimer_LpxA-like_sf"/>
</dbReference>
<dbReference type="AlphaFoldDB" id="A0A0U4X458"/>
<dbReference type="KEGG" id="por:APT59_19125"/>
<dbReference type="CDD" id="cd04645">
    <property type="entry name" value="LbH_gamma_CA_like"/>
    <property type="match status" value="1"/>
</dbReference>
<dbReference type="InterPro" id="IPR050484">
    <property type="entry name" value="Transf_Hexapept/Carb_Anhydrase"/>
</dbReference>
<name>A0A0U4X458_9PSED</name>
<accession>A0A0U4X458</accession>
<dbReference type="InterPro" id="IPR047324">
    <property type="entry name" value="LbH_gamma_CA-like"/>
</dbReference>
<dbReference type="EMBL" id="CP013987">
    <property type="protein sequence ID" value="ALZ86212.1"/>
    <property type="molecule type" value="Genomic_DNA"/>
</dbReference>
<dbReference type="Pfam" id="PF00132">
    <property type="entry name" value="Hexapep"/>
    <property type="match status" value="1"/>
</dbReference>
<proteinExistence type="predicted"/>
<dbReference type="SUPFAM" id="SSF51161">
    <property type="entry name" value="Trimeric LpxA-like enzymes"/>
    <property type="match status" value="1"/>
</dbReference>
<evidence type="ECO:0000313" key="1">
    <source>
        <dbReference type="EMBL" id="ALZ86212.1"/>
    </source>
</evidence>
<dbReference type="RefSeq" id="WP_017639990.1">
    <property type="nucleotide sequence ID" value="NZ_CP013987.1"/>
</dbReference>
<dbReference type="Gene3D" id="2.160.10.10">
    <property type="entry name" value="Hexapeptide repeat proteins"/>
    <property type="match status" value="1"/>
</dbReference>